<evidence type="ECO:0000259" key="1">
    <source>
        <dbReference type="PROSITE" id="PS51379"/>
    </source>
</evidence>
<comment type="caution">
    <text evidence="2">The sequence shown here is derived from an EMBL/GenBank/DDBJ whole genome shotgun (WGS) entry which is preliminary data.</text>
</comment>
<keyword evidence="2" id="KW-0560">Oxidoreductase</keyword>
<gene>
    <name evidence="2" type="primary">psaC_5</name>
    <name evidence="2" type="ORF">SDC9_161184</name>
</gene>
<proteinExistence type="predicted"/>
<organism evidence="2">
    <name type="scientific">bioreactor metagenome</name>
    <dbReference type="NCBI Taxonomy" id="1076179"/>
    <lineage>
        <taxon>unclassified sequences</taxon>
        <taxon>metagenomes</taxon>
        <taxon>ecological metagenomes</taxon>
    </lineage>
</organism>
<dbReference type="Pfam" id="PF12838">
    <property type="entry name" value="Fer4_7"/>
    <property type="match status" value="1"/>
</dbReference>
<dbReference type="PROSITE" id="PS51379">
    <property type="entry name" value="4FE4S_FER_2"/>
    <property type="match status" value="2"/>
</dbReference>
<feature type="domain" description="4Fe-4S ferredoxin-type" evidence="1">
    <location>
        <begin position="40"/>
        <end position="70"/>
    </location>
</feature>
<accession>A0A645FHH6</accession>
<sequence length="71" mass="7971">MPKGRVEILEQYCKSCSMCVEACPKNVLEISDKINKKGYRPVEAARPEDCIGCGMCAMRCPDAVIKVFREE</sequence>
<protein>
    <submittedName>
        <fullName evidence="2">Photosystem I iron-sulfur center</fullName>
        <ecNumber evidence="2">1.97.1.12</ecNumber>
    </submittedName>
</protein>
<dbReference type="EC" id="1.97.1.12" evidence="2"/>
<dbReference type="GO" id="GO:0016491">
    <property type="term" value="F:oxidoreductase activity"/>
    <property type="evidence" value="ECO:0007669"/>
    <property type="project" value="UniProtKB-KW"/>
</dbReference>
<dbReference type="PANTHER" id="PTHR43122">
    <property type="entry name" value="FERREDOXIN SUBUNIT OF PYRUVATE:FLAVODOXIN OXIDOREDUCTASE-RELATED"/>
    <property type="match status" value="1"/>
</dbReference>
<reference evidence="2" key="1">
    <citation type="submission" date="2019-08" db="EMBL/GenBank/DDBJ databases">
        <authorList>
            <person name="Kucharzyk K."/>
            <person name="Murdoch R.W."/>
            <person name="Higgins S."/>
            <person name="Loffler F."/>
        </authorList>
    </citation>
    <scope>NUCLEOTIDE SEQUENCE</scope>
</reference>
<evidence type="ECO:0000313" key="2">
    <source>
        <dbReference type="EMBL" id="MPN13858.1"/>
    </source>
</evidence>
<dbReference type="PANTHER" id="PTHR43122:SF1">
    <property type="entry name" value="IRON-SULFUR-BINDING PROTEIN"/>
    <property type="match status" value="1"/>
</dbReference>
<name>A0A645FHH6_9ZZZZ</name>
<feature type="domain" description="4Fe-4S ferredoxin-type" evidence="1">
    <location>
        <begin position="4"/>
        <end position="33"/>
    </location>
</feature>
<dbReference type="SUPFAM" id="SSF54862">
    <property type="entry name" value="4Fe-4S ferredoxins"/>
    <property type="match status" value="1"/>
</dbReference>
<dbReference type="Gene3D" id="3.30.70.20">
    <property type="match status" value="1"/>
</dbReference>
<dbReference type="AlphaFoldDB" id="A0A645FHH6"/>
<dbReference type="InterPro" id="IPR017896">
    <property type="entry name" value="4Fe4S_Fe-S-bd"/>
</dbReference>
<dbReference type="EMBL" id="VSSQ01060415">
    <property type="protein sequence ID" value="MPN13858.1"/>
    <property type="molecule type" value="Genomic_DNA"/>
</dbReference>
<dbReference type="InterPro" id="IPR017900">
    <property type="entry name" value="4Fe4S_Fe_S_CS"/>
</dbReference>
<dbReference type="PROSITE" id="PS00198">
    <property type="entry name" value="4FE4S_FER_1"/>
    <property type="match status" value="1"/>
</dbReference>